<evidence type="ECO:0000259" key="2">
    <source>
        <dbReference type="Pfam" id="PF03432"/>
    </source>
</evidence>
<evidence type="ECO:0000256" key="1">
    <source>
        <dbReference type="SAM" id="MobiDB-lite"/>
    </source>
</evidence>
<gene>
    <name evidence="3" type="ORF">F0P93_31320</name>
</gene>
<accession>A0A5N1J1P6</accession>
<keyword evidence="4" id="KW-1185">Reference proteome</keyword>
<organism evidence="3 4">
    <name type="scientific">Larkinella humicola</name>
    <dbReference type="NCBI Taxonomy" id="2607654"/>
    <lineage>
        <taxon>Bacteria</taxon>
        <taxon>Pseudomonadati</taxon>
        <taxon>Bacteroidota</taxon>
        <taxon>Cytophagia</taxon>
        <taxon>Cytophagales</taxon>
        <taxon>Spirosomataceae</taxon>
        <taxon>Larkinella</taxon>
    </lineage>
</organism>
<sequence>MIVKGRCRGNGPQLANYLLKSPDNDRSQVIAILGTATPHSLRKSLLEMSLTSEIKGNTKAGLYHAQISPRDHEAATMTTEQKLRAVEILAEHLGLKGQKCAIVEHEKDGRIHLHATWERYNHKTGNMWKDDDNYAKHKTAARQMELEFGHELTHEKSTHLDKYAKAYISNIWENSPDAASFKKALLEKAGFELVQGIDRRPFKIIDQFGKLHDLSRQLKGIKQAQVSDRLNPIRKELRTETAAVKSPIKQQVKEALRRNKRRETTTVPKLDFDKIREMSDSQDLMVKMKNAYKERNEPKDDPPKTYSYSFKIQHPPSLPYKPEPEIQSDKKQELSDRQELAVAMIKQYQSQQLDKIKASEPMNENDPFAAYRYSKENDLLAEYRSQKKEQTRPKERNRERGIDIE</sequence>
<name>A0A5N1J1P6_9BACT</name>
<proteinExistence type="predicted"/>
<reference evidence="3 4" key="1">
    <citation type="submission" date="2019-09" db="EMBL/GenBank/DDBJ databases">
        <title>Genome Sequence of Larkinella sp MA1.</title>
        <authorList>
            <person name="Srinivasan S."/>
        </authorList>
    </citation>
    <scope>NUCLEOTIDE SEQUENCE [LARGE SCALE GENOMIC DNA]</scope>
    <source>
        <strain evidence="3 4">MA1</strain>
    </source>
</reference>
<feature type="region of interest" description="Disordered" evidence="1">
    <location>
        <begin position="242"/>
        <end position="268"/>
    </location>
</feature>
<evidence type="ECO:0000313" key="4">
    <source>
        <dbReference type="Proteomes" id="UP000326344"/>
    </source>
</evidence>
<dbReference type="InterPro" id="IPR005094">
    <property type="entry name" value="Endonuclease_MobA/VirD2"/>
</dbReference>
<comment type="caution">
    <text evidence="3">The sequence shown here is derived from an EMBL/GenBank/DDBJ whole genome shotgun (WGS) entry which is preliminary data.</text>
</comment>
<feature type="compositionally biased region" description="Basic and acidic residues" evidence="1">
    <location>
        <begin position="384"/>
        <end position="405"/>
    </location>
</feature>
<evidence type="ECO:0000313" key="3">
    <source>
        <dbReference type="EMBL" id="KAA9340344.1"/>
    </source>
</evidence>
<protein>
    <submittedName>
        <fullName evidence="3">Relaxase/mobilization nuclease domain-containing protein</fullName>
    </submittedName>
</protein>
<dbReference type="EMBL" id="VTWS01000019">
    <property type="protein sequence ID" value="KAA9340344.1"/>
    <property type="molecule type" value="Genomic_DNA"/>
</dbReference>
<dbReference type="Proteomes" id="UP000326344">
    <property type="component" value="Unassembled WGS sequence"/>
</dbReference>
<dbReference type="AlphaFoldDB" id="A0A5N1J1P6"/>
<feature type="compositionally biased region" description="Basic and acidic residues" evidence="1">
    <location>
        <begin position="322"/>
        <end position="337"/>
    </location>
</feature>
<feature type="compositionally biased region" description="Basic and acidic residues" evidence="1">
    <location>
        <begin position="291"/>
        <end position="303"/>
    </location>
</feature>
<feature type="region of interest" description="Disordered" evidence="1">
    <location>
        <begin position="381"/>
        <end position="405"/>
    </location>
</feature>
<dbReference type="RefSeq" id="WP_150881743.1">
    <property type="nucleotide sequence ID" value="NZ_VTWS01000019.1"/>
</dbReference>
<feature type="region of interest" description="Disordered" evidence="1">
    <location>
        <begin position="291"/>
        <end position="337"/>
    </location>
</feature>
<feature type="domain" description="MobA/VirD2-like nuclease" evidence="2">
    <location>
        <begin position="26"/>
        <end position="149"/>
    </location>
</feature>
<dbReference type="Pfam" id="PF03432">
    <property type="entry name" value="Relaxase"/>
    <property type="match status" value="1"/>
</dbReference>